<organism evidence="2 3">
    <name type="scientific">Parvularcula maris</name>
    <dbReference type="NCBI Taxonomy" id="2965077"/>
    <lineage>
        <taxon>Bacteria</taxon>
        <taxon>Pseudomonadati</taxon>
        <taxon>Pseudomonadota</taxon>
        <taxon>Alphaproteobacteria</taxon>
        <taxon>Parvularculales</taxon>
        <taxon>Parvularculaceae</taxon>
        <taxon>Parvularcula</taxon>
    </lineage>
</organism>
<dbReference type="PANTHER" id="PTHR42663:SF6">
    <property type="entry name" value="HYDROLASE C777.06C-RELATED"/>
    <property type="match status" value="1"/>
</dbReference>
<sequence>MKVRAIILGCGSSGGVPRIGGEDGRGNWGDCDPSEPRNRRSRCSVVFQRAHEDGSFEGELTTLLIDTAPELRLQLTDNGIGHVDACAITHDHADQTHGIDDLRAVAINRMQRVPVYLSEVTSPNLPKRFAYCFERPEGSFYPPILDRRELPAEGAAFTVEGPSGPLPCIPFLQHHGNVPSHGFRVGPIAYSADVNDLYPESWEVVEGTHTWIIDALQYKPHVSHLHLEKSLEFIERAGCERGVLTNLHVVMDYRTVADETPGHVEPAYDGMVVEACN</sequence>
<dbReference type="InterPro" id="IPR001279">
    <property type="entry name" value="Metallo-B-lactamas"/>
</dbReference>
<dbReference type="Proteomes" id="UP001142610">
    <property type="component" value="Unassembled WGS sequence"/>
</dbReference>
<feature type="domain" description="Metallo-beta-lactamase" evidence="1">
    <location>
        <begin position="62"/>
        <end position="245"/>
    </location>
</feature>
<dbReference type="AlphaFoldDB" id="A0A9X2RIP2"/>
<comment type="caution">
    <text evidence="2">The sequence shown here is derived from an EMBL/GenBank/DDBJ whole genome shotgun (WGS) entry which is preliminary data.</text>
</comment>
<dbReference type="CDD" id="cd16279">
    <property type="entry name" value="metallo-hydrolase-like_MBL-fold"/>
    <property type="match status" value="1"/>
</dbReference>
<dbReference type="Gene3D" id="3.60.15.10">
    <property type="entry name" value="Ribonuclease Z/Hydroxyacylglutathione hydrolase-like"/>
    <property type="match status" value="1"/>
</dbReference>
<keyword evidence="3" id="KW-1185">Reference proteome</keyword>
<gene>
    <name evidence="2" type="ORF">NOG11_12695</name>
</gene>
<dbReference type="SUPFAM" id="SSF56281">
    <property type="entry name" value="Metallo-hydrolase/oxidoreductase"/>
    <property type="match status" value="1"/>
</dbReference>
<dbReference type="PANTHER" id="PTHR42663">
    <property type="entry name" value="HYDROLASE C777.06C-RELATED-RELATED"/>
    <property type="match status" value="1"/>
</dbReference>
<evidence type="ECO:0000259" key="1">
    <source>
        <dbReference type="Pfam" id="PF12706"/>
    </source>
</evidence>
<dbReference type="InterPro" id="IPR036866">
    <property type="entry name" value="RibonucZ/Hydroxyglut_hydro"/>
</dbReference>
<protein>
    <submittedName>
        <fullName evidence="2">MBL fold metallo-hydrolase</fullName>
    </submittedName>
</protein>
<proteinExistence type="predicted"/>
<evidence type="ECO:0000313" key="2">
    <source>
        <dbReference type="EMBL" id="MCQ8186239.1"/>
    </source>
</evidence>
<evidence type="ECO:0000313" key="3">
    <source>
        <dbReference type="Proteomes" id="UP001142610"/>
    </source>
</evidence>
<accession>A0A9X2RIP2</accession>
<dbReference type="RefSeq" id="WP_256620141.1">
    <property type="nucleotide sequence ID" value="NZ_JANIBC010000014.1"/>
</dbReference>
<dbReference type="Pfam" id="PF12706">
    <property type="entry name" value="Lactamase_B_2"/>
    <property type="match status" value="1"/>
</dbReference>
<reference evidence="2" key="1">
    <citation type="submission" date="2022-07" db="EMBL/GenBank/DDBJ databases">
        <title>Parvularcula maris sp. nov., an algicidal bacterium isolated from seawater.</title>
        <authorList>
            <person name="Li F."/>
        </authorList>
    </citation>
    <scope>NUCLEOTIDE SEQUENCE</scope>
    <source>
        <strain evidence="2">BGMRC 0090</strain>
    </source>
</reference>
<name>A0A9X2RIP2_9PROT</name>
<dbReference type="EMBL" id="JANIBC010000014">
    <property type="protein sequence ID" value="MCQ8186239.1"/>
    <property type="molecule type" value="Genomic_DNA"/>
</dbReference>